<keyword evidence="4" id="KW-0963">Cytoplasm</keyword>
<evidence type="ECO:0000256" key="6">
    <source>
        <dbReference type="ARBA" id="ARBA00022776"/>
    </source>
</evidence>
<proteinExistence type="predicted"/>
<evidence type="ECO:0000256" key="4">
    <source>
        <dbReference type="ARBA" id="ARBA00022490"/>
    </source>
</evidence>
<keyword evidence="9" id="KW-0131">Cell cycle</keyword>
<keyword evidence="7 11" id="KW-0175">Coiled coil</keyword>
<keyword evidence="5" id="KW-0132">Cell division</keyword>
<keyword evidence="8" id="KW-0206">Cytoskeleton</keyword>
<protein>
    <recommendedName>
        <fullName evidence="3">Spindle and centriole-associated protein 1</fullName>
    </recommendedName>
    <alternativeName>
        <fullName evidence="10">Coiled-coil domain-containing protein 52</fullName>
    </alternativeName>
</protein>
<gene>
    <name evidence="13" type="ORF">C0Q70_16103</name>
</gene>
<evidence type="ECO:0000256" key="8">
    <source>
        <dbReference type="ARBA" id="ARBA00023212"/>
    </source>
</evidence>
<dbReference type="Pfam" id="PF15678">
    <property type="entry name" value="SPICE"/>
    <property type="match status" value="1"/>
</dbReference>
<name>A0A2T7NNU5_POMCA</name>
<dbReference type="PANTHER" id="PTHR31167">
    <property type="entry name" value="SPINDLE AND CENTRIOLE ASSOCIATED PROTEIN 1 SPICE1"/>
    <property type="match status" value="1"/>
</dbReference>
<evidence type="ECO:0000313" key="13">
    <source>
        <dbReference type="EMBL" id="PVD22845.1"/>
    </source>
</evidence>
<dbReference type="GO" id="GO:0005819">
    <property type="term" value="C:spindle"/>
    <property type="evidence" value="ECO:0007669"/>
    <property type="project" value="UniProtKB-SubCell"/>
</dbReference>
<dbReference type="OrthoDB" id="6361178at2759"/>
<dbReference type="GO" id="GO:0005813">
    <property type="term" value="C:centrosome"/>
    <property type="evidence" value="ECO:0007669"/>
    <property type="project" value="TreeGrafter"/>
</dbReference>
<evidence type="ECO:0000256" key="9">
    <source>
        <dbReference type="ARBA" id="ARBA00023306"/>
    </source>
</evidence>
<dbReference type="GO" id="GO:0005814">
    <property type="term" value="C:centriole"/>
    <property type="evidence" value="ECO:0007669"/>
    <property type="project" value="UniProtKB-SubCell"/>
</dbReference>
<evidence type="ECO:0000256" key="10">
    <source>
        <dbReference type="ARBA" id="ARBA00030722"/>
    </source>
</evidence>
<evidence type="ECO:0000256" key="7">
    <source>
        <dbReference type="ARBA" id="ARBA00023054"/>
    </source>
</evidence>
<keyword evidence="6" id="KW-0498">Mitosis</keyword>
<evidence type="ECO:0000256" key="1">
    <source>
        <dbReference type="ARBA" id="ARBA00004114"/>
    </source>
</evidence>
<dbReference type="STRING" id="400727.A0A2T7NNU5"/>
<sequence>MSFVRLGQGRRKRTLVRKKPIWDDSVSDLDVYRASPEEVRQRRELHKSKNHIAVKLEKMRKEKQRQCSGLTNVEARQVAIMKEVLHDQEQLDSVLAKTDQMMAMVKDLFGDDAKKYRGVPTITVPPGDSKRSGNLMPIVPEIQTRTEKLSESVMSTSALNDLSETSDSETEGQQPTPINFQSLMDIQRFQQFLYEEENRNTNAIPSSDLPNQADAQRLDQLRKFLADEAQRQFGAADGAERFEKTTLISRLLRSALNDTGKVKKTKRKTESEISQNASSSFSMSDMRKVLESLQAEIADFELQTGRRPAAGAAQTETFSGYTIALVTAVTKLTYYLRETEKRLQMETMVREQLTQDVRQLAITVDSLTSEVIMTQEEYGKLFGEHERYRQQIQGELAMLHAQILDLKHQQSAQTSQHSTPARAASAGLQNGEVNLGVNDQLDHPSTAVLLSPVIRKTRVTDGVEAVHLKTKKQTSLVDITSLAQADGFMPGQEQVQTLAVAPKPLTVASMASSSSSSQQFDQNLHN</sequence>
<dbReference type="Proteomes" id="UP000245119">
    <property type="component" value="Linkage Group LG10"/>
</dbReference>
<dbReference type="GO" id="GO:0051310">
    <property type="term" value="P:metaphase chromosome alignment"/>
    <property type="evidence" value="ECO:0007669"/>
    <property type="project" value="TreeGrafter"/>
</dbReference>
<dbReference type="GO" id="GO:0046599">
    <property type="term" value="P:regulation of centriole replication"/>
    <property type="evidence" value="ECO:0007669"/>
    <property type="project" value="TreeGrafter"/>
</dbReference>
<accession>A0A2T7NNU5</accession>
<dbReference type="GO" id="GO:0090307">
    <property type="term" value="P:mitotic spindle assembly"/>
    <property type="evidence" value="ECO:0007669"/>
    <property type="project" value="InterPro"/>
</dbReference>
<evidence type="ECO:0000313" key="14">
    <source>
        <dbReference type="Proteomes" id="UP000245119"/>
    </source>
</evidence>
<dbReference type="EMBL" id="PZQS01000010">
    <property type="protein sequence ID" value="PVD22845.1"/>
    <property type="molecule type" value="Genomic_DNA"/>
</dbReference>
<dbReference type="AlphaFoldDB" id="A0A2T7NNU5"/>
<organism evidence="13 14">
    <name type="scientific">Pomacea canaliculata</name>
    <name type="common">Golden apple snail</name>
    <dbReference type="NCBI Taxonomy" id="400727"/>
    <lineage>
        <taxon>Eukaryota</taxon>
        <taxon>Metazoa</taxon>
        <taxon>Spiralia</taxon>
        <taxon>Lophotrochozoa</taxon>
        <taxon>Mollusca</taxon>
        <taxon>Gastropoda</taxon>
        <taxon>Caenogastropoda</taxon>
        <taxon>Architaenioglossa</taxon>
        <taxon>Ampullarioidea</taxon>
        <taxon>Ampullariidae</taxon>
        <taxon>Pomacea</taxon>
    </lineage>
</organism>
<evidence type="ECO:0000256" key="5">
    <source>
        <dbReference type="ARBA" id="ARBA00022618"/>
    </source>
</evidence>
<evidence type="ECO:0000256" key="12">
    <source>
        <dbReference type="SAM" id="MobiDB-lite"/>
    </source>
</evidence>
<comment type="caution">
    <text evidence="13">The sequence shown here is derived from an EMBL/GenBank/DDBJ whole genome shotgun (WGS) entry which is preliminary data.</text>
</comment>
<dbReference type="InterPro" id="IPR031387">
    <property type="entry name" value="SPICE1"/>
</dbReference>
<reference evidence="13 14" key="1">
    <citation type="submission" date="2018-04" db="EMBL/GenBank/DDBJ databases">
        <title>The genome of golden apple snail Pomacea canaliculata provides insight into stress tolerance and invasive adaptation.</title>
        <authorList>
            <person name="Liu C."/>
            <person name="Liu B."/>
            <person name="Ren Y."/>
            <person name="Zhang Y."/>
            <person name="Wang H."/>
            <person name="Li S."/>
            <person name="Jiang F."/>
            <person name="Yin L."/>
            <person name="Zhang G."/>
            <person name="Qian W."/>
            <person name="Fan W."/>
        </authorList>
    </citation>
    <scope>NUCLEOTIDE SEQUENCE [LARGE SCALE GENOMIC DNA]</scope>
    <source>
        <strain evidence="13">SZHN2017</strain>
        <tissue evidence="13">Muscle</tissue>
    </source>
</reference>
<keyword evidence="14" id="KW-1185">Reference proteome</keyword>
<dbReference type="GO" id="GO:0051301">
    <property type="term" value="P:cell division"/>
    <property type="evidence" value="ECO:0007669"/>
    <property type="project" value="UniProtKB-KW"/>
</dbReference>
<feature type="region of interest" description="Disordered" evidence="12">
    <location>
        <begin position="147"/>
        <end position="179"/>
    </location>
</feature>
<feature type="coiled-coil region" evidence="11">
    <location>
        <begin position="336"/>
        <end position="370"/>
    </location>
</feature>
<evidence type="ECO:0000256" key="2">
    <source>
        <dbReference type="ARBA" id="ARBA00004186"/>
    </source>
</evidence>
<feature type="compositionally biased region" description="Polar residues" evidence="12">
    <location>
        <begin position="152"/>
        <end position="163"/>
    </location>
</feature>
<comment type="subcellular location">
    <subcellularLocation>
        <location evidence="1">Cytoplasm</location>
        <location evidence="1">Cytoskeleton</location>
        <location evidence="1">Microtubule organizing center</location>
        <location evidence="1">Centrosome</location>
        <location evidence="1">Centriole</location>
    </subcellularLocation>
    <subcellularLocation>
        <location evidence="2">Cytoplasm</location>
        <location evidence="2">Cytoskeleton</location>
        <location evidence="2">Spindle</location>
    </subcellularLocation>
</comment>
<evidence type="ECO:0000256" key="11">
    <source>
        <dbReference type="SAM" id="Coils"/>
    </source>
</evidence>
<dbReference type="PANTHER" id="PTHR31167:SF3">
    <property type="entry name" value="SPINDLE AND CENTRIOLE-ASSOCIATED PROTEIN 1"/>
    <property type="match status" value="1"/>
</dbReference>
<evidence type="ECO:0000256" key="3">
    <source>
        <dbReference type="ARBA" id="ARBA00018313"/>
    </source>
</evidence>